<organism evidence="2 3">
    <name type="scientific">Methylomirabilis oxygeniifera</name>
    <dbReference type="NCBI Taxonomy" id="671143"/>
    <lineage>
        <taxon>Bacteria</taxon>
        <taxon>Candidatus Methylomirabilota</taxon>
        <taxon>Candidatus Methylomirabilia</taxon>
        <taxon>Candidatus Methylomirabilales</taxon>
        <taxon>Candidatus Methylomirabilaceae</taxon>
        <taxon>Candidatus Methylomirabilis</taxon>
    </lineage>
</organism>
<feature type="region of interest" description="Disordered" evidence="1">
    <location>
        <begin position="70"/>
        <end position="118"/>
    </location>
</feature>
<dbReference type="KEGG" id="mox:DAMO_1695"/>
<dbReference type="STRING" id="671143.DAMO_1695"/>
<dbReference type="EMBL" id="FP565575">
    <property type="protein sequence ID" value="CBE68753.1"/>
    <property type="molecule type" value="Genomic_DNA"/>
</dbReference>
<reference evidence="2 3" key="1">
    <citation type="journal article" date="2010" name="Nature">
        <title>Nitrite-driven anaerobic methane oxidation by oxygenic bacteria.</title>
        <authorList>
            <person name="Ettwig K.F."/>
            <person name="Butler M.K."/>
            <person name="Le Paslier D."/>
            <person name="Pelletier E."/>
            <person name="Mangenot S."/>
            <person name="Kuypers M.M.M."/>
            <person name="Schreiber F."/>
            <person name="Dutilh B.E."/>
            <person name="Zedelius J."/>
            <person name="de Beer D."/>
            <person name="Gloerich J."/>
            <person name="Wessels H.J.C.T."/>
            <person name="van Allen T."/>
            <person name="Luesken F."/>
            <person name="Wu M."/>
            <person name="van de Pas-Schoonen K.T."/>
            <person name="Op den Camp H.J.M."/>
            <person name="Janssen-Megens E.M."/>
            <person name="Francoijs K-J."/>
            <person name="Stunnenberg H."/>
            <person name="Weissenbach J."/>
            <person name="Jetten M.S.M."/>
            <person name="Strous M."/>
        </authorList>
    </citation>
    <scope>NUCLEOTIDE SEQUENCE [LARGE SCALE GENOMIC DNA]</scope>
</reference>
<accession>D5MG72</accession>
<dbReference type="Proteomes" id="UP000006898">
    <property type="component" value="Chromosome"/>
</dbReference>
<dbReference type="AlphaFoldDB" id="D5MG72"/>
<evidence type="ECO:0000313" key="2">
    <source>
        <dbReference type="EMBL" id="CBE68753.1"/>
    </source>
</evidence>
<evidence type="ECO:0000313" key="3">
    <source>
        <dbReference type="Proteomes" id="UP000006898"/>
    </source>
</evidence>
<evidence type="ECO:0000256" key="1">
    <source>
        <dbReference type="SAM" id="MobiDB-lite"/>
    </source>
</evidence>
<sequence length="118" mass="12750">MPGGITSRVFDAFLQFLLRFASVARPVIRYDGRLARFLRAHQFDSVNGDFLSSHTQRGGGIHENEVETAYGNRTGSNWGASPNRRNRGARGMGSGRQGTRDQRAAGAGRKAGTASEPA</sequence>
<feature type="compositionally biased region" description="Polar residues" evidence="1">
    <location>
        <begin position="71"/>
        <end position="80"/>
    </location>
</feature>
<proteinExistence type="predicted"/>
<feature type="compositionally biased region" description="Low complexity" evidence="1">
    <location>
        <begin position="104"/>
        <end position="118"/>
    </location>
</feature>
<name>D5MG72_METO1</name>
<dbReference type="HOGENOM" id="CLU_2068833_0_0_0"/>
<gene>
    <name evidence="2" type="ORF">DAMO_1695</name>
</gene>
<protein>
    <submittedName>
        <fullName evidence="2">Uncharacterized protein</fullName>
    </submittedName>
</protein>